<accession>A0A7R9LC58</accession>
<dbReference type="FunFam" id="3.30.40.10:FF:000069">
    <property type="entry name" value="E3 ubiquitin-protein ligase RNF115"/>
    <property type="match status" value="1"/>
</dbReference>
<dbReference type="PANTHER" id="PTHR45931:SF3">
    <property type="entry name" value="RING ZINC FINGER-CONTAINING PROTEIN"/>
    <property type="match status" value="1"/>
</dbReference>
<dbReference type="OrthoDB" id="8062037at2759"/>
<evidence type="ECO:0000256" key="10">
    <source>
        <dbReference type="SAM" id="MobiDB-lite"/>
    </source>
</evidence>
<sequence>MAEAAVDMSTTMSSLRYFCHQCSQESDSVTPDFTCPLCRSGFVEEVSHEETHETNHDDNNDQQMADILDDLYEPYGGPRPRSSTNGSNSTTNGSQPESGRSSLRSHRYSPNDGNPRRPTTRYFQLNLPRNAESGPLDTSQSLEGLFQHILTNVASGQLAGREGGVNVGARGLINIDFPLPLFQVLHGNPGDYAWGEGGLNEIISQLLNQLDGSGPAPMAKEDIDKVPFVAITDEQVHKNLQCTVCMEDFKVAEKVRHLECSHCYHNECIVPWLQMHATCPVCRKELTTSRTTGRPETLSTSTNTDPRVGTQSTTSDSNVNNQSSNGTYESTDDYD</sequence>
<evidence type="ECO:0000256" key="8">
    <source>
        <dbReference type="ARBA" id="ARBA00022833"/>
    </source>
</evidence>
<keyword evidence="5" id="KW-0479">Metal-binding</keyword>
<dbReference type="Pfam" id="PF14369">
    <property type="entry name" value="Zn_ribbon_19"/>
    <property type="match status" value="1"/>
</dbReference>
<evidence type="ECO:0000259" key="11">
    <source>
        <dbReference type="PROSITE" id="PS50089"/>
    </source>
</evidence>
<dbReference type="SMART" id="SM00184">
    <property type="entry name" value="RING"/>
    <property type="match status" value="1"/>
</dbReference>
<evidence type="ECO:0000256" key="1">
    <source>
        <dbReference type="ARBA" id="ARBA00000900"/>
    </source>
</evidence>
<evidence type="ECO:0000256" key="2">
    <source>
        <dbReference type="ARBA" id="ARBA00004906"/>
    </source>
</evidence>
<evidence type="ECO:0000256" key="4">
    <source>
        <dbReference type="ARBA" id="ARBA00022679"/>
    </source>
</evidence>
<comment type="catalytic activity">
    <reaction evidence="1">
        <text>S-ubiquitinyl-[E2 ubiquitin-conjugating enzyme]-L-cysteine + [acceptor protein]-L-lysine = [E2 ubiquitin-conjugating enzyme]-L-cysteine + N(6)-ubiquitinyl-[acceptor protein]-L-lysine.</text>
        <dbReference type="EC" id="2.3.2.27"/>
    </reaction>
</comment>
<feature type="compositionally biased region" description="Polar residues" evidence="10">
    <location>
        <begin position="290"/>
        <end position="329"/>
    </location>
</feature>
<dbReference type="SUPFAM" id="SSF57850">
    <property type="entry name" value="RING/U-box"/>
    <property type="match status" value="1"/>
</dbReference>
<feature type="compositionally biased region" description="Low complexity" evidence="10">
    <location>
        <begin position="82"/>
        <end position="94"/>
    </location>
</feature>
<feature type="region of interest" description="Disordered" evidence="10">
    <location>
        <begin position="290"/>
        <end position="335"/>
    </location>
</feature>
<dbReference type="InterPro" id="IPR039525">
    <property type="entry name" value="RNF126-like_zinc-ribbon"/>
</dbReference>
<feature type="domain" description="RING-type" evidence="11">
    <location>
        <begin position="242"/>
        <end position="283"/>
    </location>
</feature>
<keyword evidence="4" id="KW-0808">Transferase</keyword>
<keyword evidence="8" id="KW-0862">Zinc</keyword>
<evidence type="ECO:0000256" key="6">
    <source>
        <dbReference type="ARBA" id="ARBA00022771"/>
    </source>
</evidence>
<dbReference type="EC" id="2.3.2.27" evidence="3"/>
<dbReference type="InterPro" id="IPR001841">
    <property type="entry name" value="Znf_RING"/>
</dbReference>
<dbReference type="GO" id="GO:0000209">
    <property type="term" value="P:protein polyubiquitination"/>
    <property type="evidence" value="ECO:0007669"/>
    <property type="project" value="UniProtKB-ARBA"/>
</dbReference>
<dbReference type="InterPro" id="IPR051834">
    <property type="entry name" value="RING_finger_E3_ligase"/>
</dbReference>
<comment type="pathway">
    <text evidence="2">Protein modification; protein ubiquitination.</text>
</comment>
<evidence type="ECO:0000256" key="3">
    <source>
        <dbReference type="ARBA" id="ARBA00012483"/>
    </source>
</evidence>
<name>A0A7R9LC58_9ACAR</name>
<dbReference type="GO" id="GO:0008270">
    <property type="term" value="F:zinc ion binding"/>
    <property type="evidence" value="ECO:0007669"/>
    <property type="project" value="UniProtKB-KW"/>
</dbReference>
<keyword evidence="7" id="KW-0833">Ubl conjugation pathway</keyword>
<dbReference type="GO" id="GO:0061630">
    <property type="term" value="F:ubiquitin protein ligase activity"/>
    <property type="evidence" value="ECO:0007669"/>
    <property type="project" value="UniProtKB-EC"/>
</dbReference>
<keyword evidence="13" id="KW-1185">Reference proteome</keyword>
<dbReference type="EMBL" id="CAJPVJ010000282">
    <property type="protein sequence ID" value="CAG2161936.1"/>
    <property type="molecule type" value="Genomic_DNA"/>
</dbReference>
<proteinExistence type="predicted"/>
<evidence type="ECO:0000256" key="7">
    <source>
        <dbReference type="ARBA" id="ARBA00022786"/>
    </source>
</evidence>
<dbReference type="PANTHER" id="PTHR45931">
    <property type="entry name" value="SI:CH211-59O9.10"/>
    <property type="match status" value="1"/>
</dbReference>
<dbReference type="EMBL" id="OC915107">
    <property type="protein sequence ID" value="CAD7638677.1"/>
    <property type="molecule type" value="Genomic_DNA"/>
</dbReference>
<reference evidence="12" key="1">
    <citation type="submission" date="2020-11" db="EMBL/GenBank/DDBJ databases">
        <authorList>
            <person name="Tran Van P."/>
        </authorList>
    </citation>
    <scope>NUCLEOTIDE SEQUENCE</scope>
</reference>
<dbReference type="InterPro" id="IPR013083">
    <property type="entry name" value="Znf_RING/FYVE/PHD"/>
</dbReference>
<evidence type="ECO:0000313" key="12">
    <source>
        <dbReference type="EMBL" id="CAD7638677.1"/>
    </source>
</evidence>
<protein>
    <recommendedName>
        <fullName evidence="3">RING-type E3 ubiquitin transferase</fullName>
        <ecNumber evidence="3">2.3.2.27</ecNumber>
    </recommendedName>
</protein>
<evidence type="ECO:0000313" key="13">
    <source>
        <dbReference type="Proteomes" id="UP000728032"/>
    </source>
</evidence>
<evidence type="ECO:0000256" key="9">
    <source>
        <dbReference type="PROSITE-ProRule" id="PRU00175"/>
    </source>
</evidence>
<dbReference type="Pfam" id="PF13639">
    <property type="entry name" value="zf-RING_2"/>
    <property type="match status" value="1"/>
</dbReference>
<dbReference type="Gene3D" id="3.30.40.10">
    <property type="entry name" value="Zinc/RING finger domain, C3HC4 (zinc finger)"/>
    <property type="match status" value="1"/>
</dbReference>
<dbReference type="GO" id="GO:0005634">
    <property type="term" value="C:nucleus"/>
    <property type="evidence" value="ECO:0007669"/>
    <property type="project" value="TreeGrafter"/>
</dbReference>
<dbReference type="GO" id="GO:0006511">
    <property type="term" value="P:ubiquitin-dependent protein catabolic process"/>
    <property type="evidence" value="ECO:0007669"/>
    <property type="project" value="TreeGrafter"/>
</dbReference>
<dbReference type="PROSITE" id="PS50089">
    <property type="entry name" value="ZF_RING_2"/>
    <property type="match status" value="1"/>
</dbReference>
<evidence type="ECO:0000256" key="5">
    <source>
        <dbReference type="ARBA" id="ARBA00022723"/>
    </source>
</evidence>
<feature type="region of interest" description="Disordered" evidence="10">
    <location>
        <begin position="71"/>
        <end position="121"/>
    </location>
</feature>
<dbReference type="AlphaFoldDB" id="A0A7R9LC58"/>
<dbReference type="Proteomes" id="UP000728032">
    <property type="component" value="Unassembled WGS sequence"/>
</dbReference>
<organism evidence="12">
    <name type="scientific">Oppiella nova</name>
    <dbReference type="NCBI Taxonomy" id="334625"/>
    <lineage>
        <taxon>Eukaryota</taxon>
        <taxon>Metazoa</taxon>
        <taxon>Ecdysozoa</taxon>
        <taxon>Arthropoda</taxon>
        <taxon>Chelicerata</taxon>
        <taxon>Arachnida</taxon>
        <taxon>Acari</taxon>
        <taxon>Acariformes</taxon>
        <taxon>Sarcoptiformes</taxon>
        <taxon>Oribatida</taxon>
        <taxon>Brachypylina</taxon>
        <taxon>Oppioidea</taxon>
        <taxon>Oppiidae</taxon>
        <taxon>Oppiella</taxon>
    </lineage>
</organism>
<gene>
    <name evidence="12" type="ORF">ONB1V03_LOCUS1537</name>
</gene>
<keyword evidence="6 9" id="KW-0863">Zinc-finger</keyword>